<dbReference type="InterPro" id="IPR027417">
    <property type="entry name" value="P-loop_NTPase"/>
</dbReference>
<dbReference type="GO" id="GO:0016301">
    <property type="term" value="F:kinase activity"/>
    <property type="evidence" value="ECO:0007669"/>
    <property type="project" value="UniProtKB-KW"/>
</dbReference>
<comment type="caution">
    <text evidence="2">The sequence shown here is derived from an EMBL/GenBank/DDBJ whole genome shotgun (WGS) entry which is preliminary data.</text>
</comment>
<dbReference type="AlphaFoldDB" id="A0A4V3IB01"/>
<reference evidence="2 3" key="1">
    <citation type="submission" date="2019-03" db="EMBL/GenBank/DDBJ databases">
        <title>Genomics of glacier-inhabiting Cryobacterium strains.</title>
        <authorList>
            <person name="Liu Q."/>
            <person name="Xin Y.-H."/>
        </authorList>
    </citation>
    <scope>NUCLEOTIDE SEQUENCE [LARGE SCALE GENOMIC DNA]</scope>
    <source>
        <strain evidence="2 3">Hh34</strain>
    </source>
</reference>
<dbReference type="Gene3D" id="3.40.50.300">
    <property type="entry name" value="P-loop containing nucleotide triphosphate hydrolases"/>
    <property type="match status" value="1"/>
</dbReference>
<accession>A0A4V3IB01</accession>
<feature type="domain" description="CobQ/CobB/MinD/ParA nucleotide binding" evidence="1">
    <location>
        <begin position="16"/>
        <end position="46"/>
    </location>
</feature>
<proteinExistence type="predicted"/>
<evidence type="ECO:0000313" key="3">
    <source>
        <dbReference type="Proteomes" id="UP000297963"/>
    </source>
</evidence>
<keyword evidence="2" id="KW-0418">Kinase</keyword>
<evidence type="ECO:0000313" key="2">
    <source>
        <dbReference type="EMBL" id="TFB85945.1"/>
    </source>
</evidence>
<evidence type="ECO:0000259" key="1">
    <source>
        <dbReference type="Pfam" id="PF01656"/>
    </source>
</evidence>
<keyword evidence="2" id="KW-0808">Transferase</keyword>
<protein>
    <submittedName>
        <fullName evidence="2">Tyrosine-protein kinase family protein</fullName>
    </submittedName>
</protein>
<organism evidence="2 3">
    <name type="scientific">Cryobacterium levicorallinum</name>
    <dbReference type="NCBI Taxonomy" id="995038"/>
    <lineage>
        <taxon>Bacteria</taxon>
        <taxon>Bacillati</taxon>
        <taxon>Actinomycetota</taxon>
        <taxon>Actinomycetes</taxon>
        <taxon>Micrococcales</taxon>
        <taxon>Microbacteriaceae</taxon>
        <taxon>Cryobacterium</taxon>
    </lineage>
</organism>
<dbReference type="Proteomes" id="UP000297963">
    <property type="component" value="Unassembled WGS sequence"/>
</dbReference>
<gene>
    <name evidence="2" type="ORF">E3O11_05400</name>
</gene>
<dbReference type="EMBL" id="SOFE01000011">
    <property type="protein sequence ID" value="TFB85945.1"/>
    <property type="molecule type" value="Genomic_DNA"/>
</dbReference>
<dbReference type="SUPFAM" id="SSF52540">
    <property type="entry name" value="P-loop containing nucleoside triphosphate hydrolases"/>
    <property type="match status" value="1"/>
</dbReference>
<dbReference type="InterPro" id="IPR002586">
    <property type="entry name" value="CobQ/CobB/MinD/ParA_Nub-bd_dom"/>
</dbReference>
<sequence length="105" mass="10848">MIGAAPIAPLSSFSLGGEGKSTTSANLDIALSDAETRVLLVDANLRRPKIAEYMNVEGVVGFTNVCQRSGCDGILPPTAPAPPGCTCLATLTVFGQYPPFIPPPM</sequence>
<name>A0A4V3IB01_9MICO</name>
<dbReference type="Pfam" id="PF01656">
    <property type="entry name" value="CbiA"/>
    <property type="match status" value="1"/>
</dbReference>